<evidence type="ECO:0000256" key="1">
    <source>
        <dbReference type="SAM" id="Phobius"/>
    </source>
</evidence>
<feature type="transmembrane region" description="Helical" evidence="1">
    <location>
        <begin position="7"/>
        <end position="27"/>
    </location>
</feature>
<keyword evidence="1" id="KW-1133">Transmembrane helix</keyword>
<proteinExistence type="predicted"/>
<evidence type="ECO:0000313" key="2">
    <source>
        <dbReference type="EMBL" id="JAE33374.1"/>
    </source>
</evidence>
<sequence>MLMCKHFIGGAQYIASNIFFIFHPHWYK</sequence>
<name>A0A0A9HC35_ARUDO</name>
<dbReference type="AlphaFoldDB" id="A0A0A9HC35"/>
<keyword evidence="1" id="KW-0472">Membrane</keyword>
<dbReference type="EMBL" id="GBRH01164522">
    <property type="protein sequence ID" value="JAE33374.1"/>
    <property type="molecule type" value="Transcribed_RNA"/>
</dbReference>
<accession>A0A0A9HC35</accession>
<keyword evidence="1" id="KW-0812">Transmembrane</keyword>
<protein>
    <submittedName>
        <fullName evidence="2">Uncharacterized protein</fullName>
    </submittedName>
</protein>
<organism evidence="2">
    <name type="scientific">Arundo donax</name>
    <name type="common">Giant reed</name>
    <name type="synonym">Donax arundinaceus</name>
    <dbReference type="NCBI Taxonomy" id="35708"/>
    <lineage>
        <taxon>Eukaryota</taxon>
        <taxon>Viridiplantae</taxon>
        <taxon>Streptophyta</taxon>
        <taxon>Embryophyta</taxon>
        <taxon>Tracheophyta</taxon>
        <taxon>Spermatophyta</taxon>
        <taxon>Magnoliopsida</taxon>
        <taxon>Liliopsida</taxon>
        <taxon>Poales</taxon>
        <taxon>Poaceae</taxon>
        <taxon>PACMAD clade</taxon>
        <taxon>Arundinoideae</taxon>
        <taxon>Arundineae</taxon>
        <taxon>Arundo</taxon>
    </lineage>
</organism>
<reference evidence="2" key="2">
    <citation type="journal article" date="2015" name="Data Brief">
        <title>Shoot transcriptome of the giant reed, Arundo donax.</title>
        <authorList>
            <person name="Barrero R.A."/>
            <person name="Guerrero F.D."/>
            <person name="Moolhuijzen P."/>
            <person name="Goolsby J.A."/>
            <person name="Tidwell J."/>
            <person name="Bellgard S.E."/>
            <person name="Bellgard M.I."/>
        </authorList>
    </citation>
    <scope>NUCLEOTIDE SEQUENCE</scope>
    <source>
        <tissue evidence="2">Shoot tissue taken approximately 20 cm above the soil surface</tissue>
    </source>
</reference>
<reference evidence="2" key="1">
    <citation type="submission" date="2014-09" db="EMBL/GenBank/DDBJ databases">
        <authorList>
            <person name="Magalhaes I.L.F."/>
            <person name="Oliveira U."/>
            <person name="Santos F.R."/>
            <person name="Vidigal T.H.D.A."/>
            <person name="Brescovit A.D."/>
            <person name="Santos A.J."/>
        </authorList>
    </citation>
    <scope>NUCLEOTIDE SEQUENCE</scope>
    <source>
        <tissue evidence="2">Shoot tissue taken approximately 20 cm above the soil surface</tissue>
    </source>
</reference>